<comment type="caution">
    <text evidence="2">The sequence shown here is derived from an EMBL/GenBank/DDBJ whole genome shotgun (WGS) entry which is preliminary data.</text>
</comment>
<evidence type="ECO:0000256" key="1">
    <source>
        <dbReference type="SAM" id="MobiDB-lite"/>
    </source>
</evidence>
<dbReference type="AlphaFoldDB" id="A0AAE0C4H0"/>
<feature type="compositionally biased region" description="Basic and acidic residues" evidence="1">
    <location>
        <begin position="127"/>
        <end position="138"/>
    </location>
</feature>
<accession>A0AAE0C4H0</accession>
<dbReference type="EMBL" id="LGRX02029113">
    <property type="protein sequence ID" value="KAK3247260.1"/>
    <property type="molecule type" value="Genomic_DNA"/>
</dbReference>
<gene>
    <name evidence="2" type="ORF">CYMTET_43237</name>
</gene>
<proteinExistence type="predicted"/>
<protein>
    <submittedName>
        <fullName evidence="2">Uncharacterized protein</fullName>
    </submittedName>
</protein>
<reference evidence="2 3" key="1">
    <citation type="journal article" date="2015" name="Genome Biol. Evol.">
        <title>Comparative Genomics of a Bacterivorous Green Alga Reveals Evolutionary Causalities and Consequences of Phago-Mixotrophic Mode of Nutrition.</title>
        <authorList>
            <person name="Burns J.A."/>
            <person name="Paasch A."/>
            <person name="Narechania A."/>
            <person name="Kim E."/>
        </authorList>
    </citation>
    <scope>NUCLEOTIDE SEQUENCE [LARGE SCALE GENOMIC DNA]</scope>
    <source>
        <strain evidence="2 3">PLY_AMNH</strain>
    </source>
</reference>
<organism evidence="2 3">
    <name type="scientific">Cymbomonas tetramitiformis</name>
    <dbReference type="NCBI Taxonomy" id="36881"/>
    <lineage>
        <taxon>Eukaryota</taxon>
        <taxon>Viridiplantae</taxon>
        <taxon>Chlorophyta</taxon>
        <taxon>Pyramimonadophyceae</taxon>
        <taxon>Pyramimonadales</taxon>
        <taxon>Pyramimonadaceae</taxon>
        <taxon>Cymbomonas</taxon>
    </lineage>
</organism>
<sequence>MTWTYHDLIYADGSWCPPEPQERDAQRPVRGASLPVLRVPGAEQAARDMLELVSCAQRLASPTHRVEWRVRAWRGQVQHSELHEHGAQRPAGGVARTQLLDEVEPWNPLVVPSSKPPPAYDNAAPRTRADATHRHNEGAAHKVHAAAEPHNGVRIGMFQPYEGACEAY</sequence>
<feature type="region of interest" description="Disordered" evidence="1">
    <location>
        <begin position="108"/>
        <end position="138"/>
    </location>
</feature>
<name>A0AAE0C4H0_9CHLO</name>
<dbReference type="Proteomes" id="UP001190700">
    <property type="component" value="Unassembled WGS sequence"/>
</dbReference>
<keyword evidence="3" id="KW-1185">Reference proteome</keyword>
<evidence type="ECO:0000313" key="2">
    <source>
        <dbReference type="EMBL" id="KAK3247260.1"/>
    </source>
</evidence>
<evidence type="ECO:0000313" key="3">
    <source>
        <dbReference type="Proteomes" id="UP001190700"/>
    </source>
</evidence>